<feature type="compositionally biased region" description="Basic residues" evidence="1">
    <location>
        <begin position="863"/>
        <end position="874"/>
    </location>
</feature>
<feature type="region of interest" description="Disordered" evidence="1">
    <location>
        <begin position="685"/>
        <end position="771"/>
    </location>
</feature>
<evidence type="ECO:0000256" key="1">
    <source>
        <dbReference type="SAM" id="MobiDB-lite"/>
    </source>
</evidence>
<dbReference type="AlphaFoldDB" id="A0AAW0F9V4"/>
<dbReference type="Proteomes" id="UP001385951">
    <property type="component" value="Unassembled WGS sequence"/>
</dbReference>
<evidence type="ECO:0000313" key="2">
    <source>
        <dbReference type="EMBL" id="KAK7676282.1"/>
    </source>
</evidence>
<feature type="compositionally biased region" description="Polar residues" evidence="1">
    <location>
        <begin position="758"/>
        <end position="771"/>
    </location>
</feature>
<feature type="compositionally biased region" description="Polar residues" evidence="1">
    <location>
        <begin position="715"/>
        <end position="726"/>
    </location>
</feature>
<feature type="compositionally biased region" description="Basic residues" evidence="1">
    <location>
        <begin position="742"/>
        <end position="753"/>
    </location>
</feature>
<accession>A0AAW0F9V4</accession>
<organism evidence="2 3">
    <name type="scientific">Cerrena zonata</name>
    <dbReference type="NCBI Taxonomy" id="2478898"/>
    <lineage>
        <taxon>Eukaryota</taxon>
        <taxon>Fungi</taxon>
        <taxon>Dikarya</taxon>
        <taxon>Basidiomycota</taxon>
        <taxon>Agaricomycotina</taxon>
        <taxon>Agaricomycetes</taxon>
        <taxon>Polyporales</taxon>
        <taxon>Cerrenaceae</taxon>
        <taxon>Cerrena</taxon>
    </lineage>
</organism>
<dbReference type="EMBL" id="JASBNA010000124">
    <property type="protein sequence ID" value="KAK7676282.1"/>
    <property type="molecule type" value="Genomic_DNA"/>
</dbReference>
<protein>
    <submittedName>
        <fullName evidence="2">Uncharacterized protein</fullName>
    </submittedName>
</protein>
<evidence type="ECO:0000313" key="3">
    <source>
        <dbReference type="Proteomes" id="UP001385951"/>
    </source>
</evidence>
<name>A0AAW0F9V4_9APHY</name>
<comment type="caution">
    <text evidence="2">The sequence shown here is derived from an EMBL/GenBank/DDBJ whole genome shotgun (WGS) entry which is preliminary data.</text>
</comment>
<sequence>MAKTKPSTYNFSPAQCVHLEAVLTEYIQFVKDEDVDGCDQVIVEVTATLCTEAGIHDDTKKESVTASVRQWLNIKSSQVKRSRVVKFFELTGVQCFHTDKWESKIKPLVVAKFPGPNPNKQKNWLKEVMLARDALWAELEDDERTAYELRAVEINEGSAAKDMKALYGDKHFEEELQKVINHFNKVFDARIIAVTVRVGTKGTMSSILEPKGPSRFLKTLPDGKMYNWTPADYVTKMKAELRPSDGNSSDDDTLRLRFGPDKRPIFPRGPYDRQGEDLRDLLAEYVRWHYNKIRVNHKKDVGPPWKSMTGLWSEYIDPEYFPSQAGLEEHVDLATYRLQKVFRMPLSLVVAWAELIVRRQDARANGELGPDEEIFTWKVYLSDSSRWIAAGEVDTEREATKKRRRRTKATKTNKKQRTSDDGSEQEVDAGLIHPDTPVDFGEARDGETPGPDTLGAARKQKGRVMKGSPASVSEEWSAQVQYLRELCDDINYQNIVRWLGTSQNQSDLANEVIPRGAPHFGALGWDNPLSSLPEVIHVSGNAKTMVDAFLTLWEKNYQMLWNVTGSVEELALIGGQLIRDIRVSQFAQGDSEDPWPAHLPYYLCDSSFSVQTENRISDVCRKTWESMCFAAQMQLAQGFDWSMDLMGSQASGSQVDGSLTSFAAYAFPGSDLFGDGEDSTALRASGASLTSNTTNSSHPEETSGATKESGHFIVTGSTIALPNTQPAPAAEISTPPTALRVPKARQPPRKPRQKPSGVVNSAAATVEQSSTSAMNSNIVRLDSPQISLPVPNEVNHKMVIPDRDQIRTPDGLDPVTSTVANSDGTQPRQLRTKKKITWRKDGTQVTEDADHLPINKPTNVKTKTTKVNKPLSRK</sequence>
<gene>
    <name evidence="2" type="ORF">QCA50_020736</name>
</gene>
<feature type="compositionally biased region" description="Basic residues" evidence="1">
    <location>
        <begin position="400"/>
        <end position="416"/>
    </location>
</feature>
<reference evidence="2 3" key="1">
    <citation type="submission" date="2022-09" db="EMBL/GenBank/DDBJ databases">
        <authorList>
            <person name="Palmer J.M."/>
        </authorList>
    </citation>
    <scope>NUCLEOTIDE SEQUENCE [LARGE SCALE GENOMIC DNA]</scope>
    <source>
        <strain evidence="2 3">DSM 7382</strain>
    </source>
</reference>
<keyword evidence="3" id="KW-1185">Reference proteome</keyword>
<feature type="compositionally biased region" description="Polar residues" evidence="1">
    <location>
        <begin position="687"/>
        <end position="697"/>
    </location>
</feature>
<proteinExistence type="predicted"/>
<feature type="region of interest" description="Disordered" evidence="1">
    <location>
        <begin position="841"/>
        <end position="874"/>
    </location>
</feature>
<feature type="compositionally biased region" description="Basic and acidic residues" evidence="1">
    <location>
        <begin position="841"/>
        <end position="853"/>
    </location>
</feature>
<feature type="region of interest" description="Disordered" evidence="1">
    <location>
        <begin position="393"/>
        <end position="470"/>
    </location>
</feature>